<feature type="transmembrane region" description="Helical" evidence="1">
    <location>
        <begin position="77"/>
        <end position="95"/>
    </location>
</feature>
<feature type="domain" description="Phosphatidic acid phosphatase type 2/haloperoxidase" evidence="2">
    <location>
        <begin position="106"/>
        <end position="206"/>
    </location>
</feature>
<sequence>MSMHSPRSGRGRRQSGRTPISALPFITAAVVSLAGLVATYLFFVKSTTGQFVDESALVQAKVAQQFIGVQASQVLDLLPVTSVVIAFVMVLFVTLARRRWKAAGIALAAMAAANLSTQLIKFGLPDRPFIGVQTLTLNSLPSGHSTIAASAAAAVFLVVSPRWRPAVAFVGGSYAVIAGAATLINQWHRPADVVAAFFVVSFWTAVAALPVLRTGRSWNVWLGSGQYWASRRWWMGLAALIAVLGAVSTALVLRAVEPHAHNSTISFFLGGVGLIVVAGYGLTALGTLLLTHQVRRHSSR</sequence>
<reference evidence="3 4" key="1">
    <citation type="submission" date="2018-05" db="EMBL/GenBank/DDBJ databases">
        <title>Genetic diversity of glacier-inhabiting Cryobacterium bacteria in China and description of Cryobacterium mengkeensis sp. nov. and Arthrobacter glacialis sp. nov.</title>
        <authorList>
            <person name="Liu Q."/>
            <person name="Xin Y.-H."/>
        </authorList>
    </citation>
    <scope>NUCLEOTIDE SEQUENCE [LARGE SCALE GENOMIC DNA]</scope>
    <source>
        <strain evidence="3 4">LI2</strain>
    </source>
</reference>
<dbReference type="OrthoDB" id="3240395at2"/>
<feature type="transmembrane region" description="Helical" evidence="1">
    <location>
        <begin position="233"/>
        <end position="253"/>
    </location>
</feature>
<dbReference type="Proteomes" id="UP000247832">
    <property type="component" value="Unassembled WGS sequence"/>
</dbReference>
<feature type="transmembrane region" description="Helical" evidence="1">
    <location>
        <begin position="265"/>
        <end position="290"/>
    </location>
</feature>
<keyword evidence="1" id="KW-0472">Membrane</keyword>
<feature type="transmembrane region" description="Helical" evidence="1">
    <location>
        <begin position="193"/>
        <end position="212"/>
    </location>
</feature>
<name>A0A2V5LW78_9MICC</name>
<dbReference type="Gene3D" id="1.20.144.10">
    <property type="entry name" value="Phosphatidic acid phosphatase type 2/haloperoxidase"/>
    <property type="match status" value="1"/>
</dbReference>
<dbReference type="Pfam" id="PF01569">
    <property type="entry name" value="PAP2"/>
    <property type="match status" value="1"/>
</dbReference>
<proteinExistence type="predicted"/>
<evidence type="ECO:0000259" key="2">
    <source>
        <dbReference type="Pfam" id="PF01569"/>
    </source>
</evidence>
<dbReference type="SUPFAM" id="SSF48317">
    <property type="entry name" value="Acid phosphatase/Vanadium-dependent haloperoxidase"/>
    <property type="match status" value="1"/>
</dbReference>
<dbReference type="AlphaFoldDB" id="A0A2V5LW78"/>
<feature type="transmembrane region" description="Helical" evidence="1">
    <location>
        <begin position="102"/>
        <end position="120"/>
    </location>
</feature>
<feature type="transmembrane region" description="Helical" evidence="1">
    <location>
        <begin position="166"/>
        <end position="187"/>
    </location>
</feature>
<protein>
    <submittedName>
        <fullName evidence="3">PA-phosphatase</fullName>
    </submittedName>
</protein>
<keyword evidence="4" id="KW-1185">Reference proteome</keyword>
<evidence type="ECO:0000256" key="1">
    <source>
        <dbReference type="SAM" id="Phobius"/>
    </source>
</evidence>
<keyword evidence="1" id="KW-0812">Transmembrane</keyword>
<comment type="caution">
    <text evidence="3">The sequence shown here is derived from an EMBL/GenBank/DDBJ whole genome shotgun (WGS) entry which is preliminary data.</text>
</comment>
<evidence type="ECO:0000313" key="4">
    <source>
        <dbReference type="Proteomes" id="UP000247832"/>
    </source>
</evidence>
<feature type="transmembrane region" description="Helical" evidence="1">
    <location>
        <begin position="21"/>
        <end position="43"/>
    </location>
</feature>
<evidence type="ECO:0000313" key="3">
    <source>
        <dbReference type="EMBL" id="PYI67887.1"/>
    </source>
</evidence>
<dbReference type="EMBL" id="QJVD01000007">
    <property type="protein sequence ID" value="PYI67887.1"/>
    <property type="molecule type" value="Genomic_DNA"/>
</dbReference>
<feature type="transmembrane region" description="Helical" evidence="1">
    <location>
        <begin position="140"/>
        <end position="159"/>
    </location>
</feature>
<dbReference type="InterPro" id="IPR036938">
    <property type="entry name" value="PAP2/HPO_sf"/>
</dbReference>
<accession>A0A2V5LW78</accession>
<dbReference type="InterPro" id="IPR000326">
    <property type="entry name" value="PAP2/HPO"/>
</dbReference>
<keyword evidence="1" id="KW-1133">Transmembrane helix</keyword>
<organism evidence="3 4">
    <name type="scientific">Arthrobacter livingstonensis</name>
    <dbReference type="NCBI Taxonomy" id="670078"/>
    <lineage>
        <taxon>Bacteria</taxon>
        <taxon>Bacillati</taxon>
        <taxon>Actinomycetota</taxon>
        <taxon>Actinomycetes</taxon>
        <taxon>Micrococcales</taxon>
        <taxon>Micrococcaceae</taxon>
        <taxon>Arthrobacter</taxon>
    </lineage>
</organism>
<gene>
    <name evidence="3" type="ORF">CVV68_08475</name>
</gene>